<evidence type="ECO:0000313" key="10">
    <source>
        <dbReference type="Proteomes" id="UP000663801"/>
    </source>
</evidence>
<dbReference type="PANTHER" id="PTHR37461">
    <property type="entry name" value="ANTI-SIGMA-K FACTOR RSKA"/>
    <property type="match status" value="1"/>
</dbReference>
<protein>
    <submittedName>
        <fullName evidence="9">Zf-HC2 domain-containing protein</fullName>
    </submittedName>
</protein>
<organism evidence="9 10">
    <name type="scientific">Nakamurella flavida</name>
    <dbReference type="NCBI Taxonomy" id="363630"/>
    <lineage>
        <taxon>Bacteria</taxon>
        <taxon>Bacillati</taxon>
        <taxon>Actinomycetota</taxon>
        <taxon>Actinomycetes</taxon>
        <taxon>Nakamurellales</taxon>
        <taxon>Nakamurellaceae</taxon>
        <taxon>Nakamurella</taxon>
    </lineage>
</organism>
<dbReference type="AlphaFoldDB" id="A0A938YLS5"/>
<dbReference type="Gene3D" id="1.10.10.1320">
    <property type="entry name" value="Anti-sigma factor, zinc-finger domain"/>
    <property type="match status" value="1"/>
</dbReference>
<gene>
    <name evidence="9" type="ORF">JL107_03955</name>
</gene>
<dbReference type="InterPro" id="IPR027383">
    <property type="entry name" value="Znf_put"/>
</dbReference>
<dbReference type="Pfam" id="PF13490">
    <property type="entry name" value="zf-HC2"/>
    <property type="match status" value="1"/>
</dbReference>
<reference evidence="9" key="1">
    <citation type="submission" date="2021-01" db="EMBL/GenBank/DDBJ databases">
        <title>KCTC 19127 draft genome.</title>
        <authorList>
            <person name="An D."/>
        </authorList>
    </citation>
    <scope>NUCLEOTIDE SEQUENCE</scope>
    <source>
        <strain evidence="9">KCTC 19127</strain>
    </source>
</reference>
<keyword evidence="5 7" id="KW-0472">Membrane</keyword>
<sequence>MNTASTADSADHRALREMLGAFALGRLDDRERTAVQAHLDGCADCRAELDEIAPVVAALAGLDADRVHAPAAPPPELGENILASVRTATRERNRSRWVRRAGGGALIAAALVGVFVLGVNVRPVVPAAPPVIALQLQDVASGVQADAGLVRHTWGTELKLQASGLAAGGAYTVTFVREDGGTVPGGTFLGTGTATLTCSMNGALPLDDTAEVQITDAAGVVVMDAVVA</sequence>
<evidence type="ECO:0000259" key="8">
    <source>
        <dbReference type="Pfam" id="PF13490"/>
    </source>
</evidence>
<dbReference type="GO" id="GO:0016989">
    <property type="term" value="F:sigma factor antagonist activity"/>
    <property type="evidence" value="ECO:0007669"/>
    <property type="project" value="TreeGrafter"/>
</dbReference>
<evidence type="ECO:0000256" key="2">
    <source>
        <dbReference type="ARBA" id="ARBA00022692"/>
    </source>
</evidence>
<dbReference type="RefSeq" id="WP_205255705.1">
    <property type="nucleotide sequence ID" value="NZ_BAAAPV010000002.1"/>
</dbReference>
<evidence type="ECO:0000256" key="3">
    <source>
        <dbReference type="ARBA" id="ARBA00022989"/>
    </source>
</evidence>
<dbReference type="Proteomes" id="UP000663801">
    <property type="component" value="Unassembled WGS sequence"/>
</dbReference>
<evidence type="ECO:0000256" key="7">
    <source>
        <dbReference type="SAM" id="Phobius"/>
    </source>
</evidence>
<comment type="caution">
    <text evidence="9">The sequence shown here is derived from an EMBL/GenBank/DDBJ whole genome shotgun (WGS) entry which is preliminary data.</text>
</comment>
<dbReference type="EMBL" id="JAERWL010000005">
    <property type="protein sequence ID" value="MBM9475594.1"/>
    <property type="molecule type" value="Genomic_DNA"/>
</dbReference>
<feature type="domain" description="Putative zinc-finger" evidence="8">
    <location>
        <begin position="14"/>
        <end position="46"/>
    </location>
</feature>
<evidence type="ECO:0000256" key="1">
    <source>
        <dbReference type="ARBA" id="ARBA00004167"/>
    </source>
</evidence>
<accession>A0A938YLS5</accession>
<name>A0A938YLS5_9ACTN</name>
<dbReference type="GO" id="GO:0006417">
    <property type="term" value="P:regulation of translation"/>
    <property type="evidence" value="ECO:0007669"/>
    <property type="project" value="TreeGrafter"/>
</dbReference>
<keyword evidence="3 7" id="KW-1133">Transmembrane helix</keyword>
<dbReference type="GO" id="GO:0016020">
    <property type="term" value="C:membrane"/>
    <property type="evidence" value="ECO:0007669"/>
    <property type="project" value="UniProtKB-SubCell"/>
</dbReference>
<dbReference type="InterPro" id="IPR051474">
    <property type="entry name" value="Anti-sigma-K/W_factor"/>
</dbReference>
<dbReference type="InterPro" id="IPR041916">
    <property type="entry name" value="Anti_sigma_zinc_sf"/>
</dbReference>
<evidence type="ECO:0000256" key="4">
    <source>
        <dbReference type="ARBA" id="ARBA00023015"/>
    </source>
</evidence>
<evidence type="ECO:0000313" key="9">
    <source>
        <dbReference type="EMBL" id="MBM9475594.1"/>
    </source>
</evidence>
<feature type="transmembrane region" description="Helical" evidence="7">
    <location>
        <begin position="101"/>
        <end position="121"/>
    </location>
</feature>
<keyword evidence="10" id="KW-1185">Reference proteome</keyword>
<evidence type="ECO:0000256" key="5">
    <source>
        <dbReference type="ARBA" id="ARBA00023136"/>
    </source>
</evidence>
<keyword evidence="2 7" id="KW-0812">Transmembrane</keyword>
<dbReference type="PANTHER" id="PTHR37461:SF1">
    <property type="entry name" value="ANTI-SIGMA-K FACTOR RSKA"/>
    <property type="match status" value="1"/>
</dbReference>
<keyword evidence="4" id="KW-0805">Transcription regulation</keyword>
<keyword evidence="6" id="KW-0804">Transcription</keyword>
<comment type="subcellular location">
    <subcellularLocation>
        <location evidence="1">Membrane</location>
        <topology evidence="1">Single-pass membrane protein</topology>
    </subcellularLocation>
</comment>
<proteinExistence type="predicted"/>
<evidence type="ECO:0000256" key="6">
    <source>
        <dbReference type="ARBA" id="ARBA00023163"/>
    </source>
</evidence>